<organism evidence="1 2">
    <name type="scientific">Flavobacterium collinsii</name>
    <dbReference type="NCBI Taxonomy" id="1114861"/>
    <lineage>
        <taxon>Bacteria</taxon>
        <taxon>Pseudomonadati</taxon>
        <taxon>Bacteroidota</taxon>
        <taxon>Flavobacteriia</taxon>
        <taxon>Flavobacteriales</taxon>
        <taxon>Flavobacteriaceae</taxon>
        <taxon>Flavobacterium</taxon>
    </lineage>
</organism>
<sequence>MSKIFFFTKESSIETDQLAELAFGQQPDVGNVEKYNLDNNFSVSENAPAYAITKSLVLAMPNANPALLNIALLPLNTYVSGFPAKMFIYRGIKKSSLVDNLGNIPEADSSWDSSNILKVIKEIQDKLNAKNSTTLMAKSDCLGLGFSNLPDSTFVEKIFFDDTDNFHPLIVEGGCQIGKFAGGSTLAGIEVILDMIGYEPTLKLLKASNHTLEIEKLNIGSTLTEVEKLKLKFNNRFKKEEILSYLDITALYGATKNQGLRVKGADNGNNFLQKFYNKNTVYVDIRDDWGFSYNHFFKFKDDLKVGFYSADSNIKDAVYTDMNYYTNWPILKITNQTYNNSKKWFHVKIPIGIGSPVNANFLSSYVGKISTEVDSTQKKHFIIADGNGSNSIQLEESEAIKLKNWKYDDNKLGANYFLLKKSTKGNSNDEYQNVPSIWNNLFSLKMNNVFGFEELIDGDFRIYTYSSINSPLVIDSKRGEAYLPTSGIAIDKNHVTFFAYKDEVVYKDTTSKADKPVALIGKGKFNLKFDTADYDYENTTNPHTGFLNQIVKTSKIGNFELNKFSVTDSENNNTVKFLSYSRSGDYSENDIVFETFETITFTHEEYNALKAYQQNLNSEFPNHPAYIKCKDYNFTEYSKFIVEDYTLTLGMPLPIENEDTSLLYIDIGAVIDDITYNNLPISFTSVALD</sequence>
<dbReference type="RefSeq" id="WP_173968445.1">
    <property type="nucleotide sequence ID" value="NZ_CADCST010000176.1"/>
</dbReference>
<proteinExistence type="predicted"/>
<reference evidence="1 2" key="1">
    <citation type="submission" date="2020-02" db="EMBL/GenBank/DDBJ databases">
        <authorList>
            <person name="Criscuolo A."/>
        </authorList>
    </citation>
    <scope>NUCLEOTIDE SEQUENCE [LARGE SCALE GENOMIC DNA]</scope>
    <source>
        <strain evidence="1">CECT7796</strain>
    </source>
</reference>
<protein>
    <submittedName>
        <fullName evidence="1">Uncharacterized protein</fullName>
    </submittedName>
</protein>
<gene>
    <name evidence="1" type="ORF">FLACOL7796_04661</name>
</gene>
<evidence type="ECO:0000313" key="1">
    <source>
        <dbReference type="EMBL" id="CAA9203259.1"/>
    </source>
</evidence>
<comment type="caution">
    <text evidence="1">The sequence shown here is derived from an EMBL/GenBank/DDBJ whole genome shotgun (WGS) entry which is preliminary data.</text>
</comment>
<name>A0ABM8KQ50_9FLAO</name>
<keyword evidence="2" id="KW-1185">Reference proteome</keyword>
<evidence type="ECO:0000313" key="2">
    <source>
        <dbReference type="Proteomes" id="UP000474567"/>
    </source>
</evidence>
<dbReference type="Proteomes" id="UP000474567">
    <property type="component" value="Unassembled WGS sequence"/>
</dbReference>
<dbReference type="EMBL" id="CADCST010000176">
    <property type="protein sequence ID" value="CAA9203259.1"/>
    <property type="molecule type" value="Genomic_DNA"/>
</dbReference>
<accession>A0ABM8KQ50</accession>